<dbReference type="InterPro" id="IPR033985">
    <property type="entry name" value="SusD-like_N"/>
</dbReference>
<dbReference type="EMBL" id="BAAAGE010000004">
    <property type="protein sequence ID" value="GAA0728857.1"/>
    <property type="molecule type" value="Genomic_DNA"/>
</dbReference>
<dbReference type="Pfam" id="PF07980">
    <property type="entry name" value="SusD_RagB"/>
    <property type="match status" value="1"/>
</dbReference>
<dbReference type="Proteomes" id="UP001501758">
    <property type="component" value="Unassembled WGS sequence"/>
</dbReference>
<dbReference type="CDD" id="cd08977">
    <property type="entry name" value="SusD"/>
    <property type="match status" value="1"/>
</dbReference>
<reference evidence="10" key="1">
    <citation type="journal article" date="2019" name="Int. J. Syst. Evol. Microbiol.">
        <title>The Global Catalogue of Microorganisms (GCM) 10K type strain sequencing project: providing services to taxonomists for standard genome sequencing and annotation.</title>
        <authorList>
            <consortium name="The Broad Institute Genomics Platform"/>
            <consortium name="The Broad Institute Genome Sequencing Center for Infectious Disease"/>
            <person name="Wu L."/>
            <person name="Ma J."/>
        </authorList>
    </citation>
    <scope>NUCLEOTIDE SEQUENCE [LARGE SCALE GENOMIC DNA]</scope>
    <source>
        <strain evidence="10">JCM 15974</strain>
    </source>
</reference>
<gene>
    <name evidence="9" type="ORF">GCM10009430_38360</name>
</gene>
<dbReference type="Gene3D" id="1.25.40.390">
    <property type="match status" value="1"/>
</dbReference>
<keyword evidence="10" id="KW-1185">Reference proteome</keyword>
<organism evidence="9 10">
    <name type="scientific">Aquimarina litoralis</name>
    <dbReference type="NCBI Taxonomy" id="584605"/>
    <lineage>
        <taxon>Bacteria</taxon>
        <taxon>Pseudomonadati</taxon>
        <taxon>Bacteroidota</taxon>
        <taxon>Flavobacteriia</taxon>
        <taxon>Flavobacteriales</taxon>
        <taxon>Flavobacteriaceae</taxon>
        <taxon>Aquimarina</taxon>
    </lineage>
</organism>
<feature type="chain" id="PRO_5047206595" evidence="6">
    <location>
        <begin position="27"/>
        <end position="469"/>
    </location>
</feature>
<proteinExistence type="inferred from homology"/>
<evidence type="ECO:0000256" key="4">
    <source>
        <dbReference type="ARBA" id="ARBA00023136"/>
    </source>
</evidence>
<comment type="subcellular location">
    <subcellularLocation>
        <location evidence="1">Cell outer membrane</location>
    </subcellularLocation>
</comment>
<comment type="similarity">
    <text evidence="2">Belongs to the SusD family.</text>
</comment>
<evidence type="ECO:0000256" key="5">
    <source>
        <dbReference type="ARBA" id="ARBA00023237"/>
    </source>
</evidence>
<evidence type="ECO:0000256" key="6">
    <source>
        <dbReference type="SAM" id="SignalP"/>
    </source>
</evidence>
<feature type="domain" description="RagB/SusD" evidence="7">
    <location>
        <begin position="349"/>
        <end position="469"/>
    </location>
</feature>
<accession>A0ABP3UDD7</accession>
<evidence type="ECO:0000313" key="9">
    <source>
        <dbReference type="EMBL" id="GAA0728857.1"/>
    </source>
</evidence>
<evidence type="ECO:0000313" key="10">
    <source>
        <dbReference type="Proteomes" id="UP001501758"/>
    </source>
</evidence>
<keyword evidence="5" id="KW-0998">Cell outer membrane</keyword>
<dbReference type="InterPro" id="IPR011990">
    <property type="entry name" value="TPR-like_helical_dom_sf"/>
</dbReference>
<evidence type="ECO:0000259" key="8">
    <source>
        <dbReference type="Pfam" id="PF14322"/>
    </source>
</evidence>
<dbReference type="PROSITE" id="PS51257">
    <property type="entry name" value="PROKAR_LIPOPROTEIN"/>
    <property type="match status" value="1"/>
</dbReference>
<protein>
    <submittedName>
        <fullName evidence="9">RagB/SusD family nutrient uptake outer membrane protein</fullName>
    </submittedName>
</protein>
<evidence type="ECO:0000256" key="2">
    <source>
        <dbReference type="ARBA" id="ARBA00006275"/>
    </source>
</evidence>
<evidence type="ECO:0000256" key="1">
    <source>
        <dbReference type="ARBA" id="ARBA00004442"/>
    </source>
</evidence>
<sequence>MKTRINKNNKFSLLLLALIVILTTSCEDRVELLPEDLTVSDVVFSNGPLALGAVTGIYNLSQQDDVLNGTLQFSTEWQSDNVEFIGTFTTFGEIRDYATLAANTSIFAMWDDNYEVIGAANLVIDNVPLVQDDNFTDAQRAQAIAEARFMRALVYFNISTIFGQPLQVGEGVNNLSVPLVVSSELGQELPRATLGQVYDFVETELLDIISDLPSDTRILANQGAVNALLARKALYEERWNDAANFANDIISSSFYSLAPDYTFYDSPDSPEHIFTLVNDAVNGQDSGQGFSGLSNPVNGGRGDVPFSQNLLDAYAEEPGDLRFDNLTQTGPGAEGADRIFTSKFPEDVNNSDDAPVLRVTEMYLTRAEANFRGGTAIGATPLEDINALRSRAGLPDLTSVTLEIILNERRKELAFEGQRRMDLLRNNLSLRRPGQPNEALSAPGMDRTIYPIPQGIRDLSPFLDQNPGY</sequence>
<dbReference type="SUPFAM" id="SSF48452">
    <property type="entry name" value="TPR-like"/>
    <property type="match status" value="1"/>
</dbReference>
<evidence type="ECO:0000256" key="3">
    <source>
        <dbReference type="ARBA" id="ARBA00022729"/>
    </source>
</evidence>
<keyword evidence="3 6" id="KW-0732">Signal</keyword>
<evidence type="ECO:0000259" key="7">
    <source>
        <dbReference type="Pfam" id="PF07980"/>
    </source>
</evidence>
<feature type="signal peptide" evidence="6">
    <location>
        <begin position="1"/>
        <end position="26"/>
    </location>
</feature>
<keyword evidence="4" id="KW-0472">Membrane</keyword>
<comment type="caution">
    <text evidence="9">The sequence shown here is derived from an EMBL/GenBank/DDBJ whole genome shotgun (WGS) entry which is preliminary data.</text>
</comment>
<feature type="domain" description="SusD-like N-terminal" evidence="8">
    <location>
        <begin position="83"/>
        <end position="231"/>
    </location>
</feature>
<dbReference type="InterPro" id="IPR012944">
    <property type="entry name" value="SusD_RagB_dom"/>
</dbReference>
<dbReference type="Pfam" id="PF14322">
    <property type="entry name" value="SusD-like_3"/>
    <property type="match status" value="1"/>
</dbReference>
<name>A0ABP3UDD7_9FLAO</name>
<dbReference type="RefSeq" id="WP_343913876.1">
    <property type="nucleotide sequence ID" value="NZ_BAAAGE010000004.1"/>
</dbReference>